<proteinExistence type="predicted"/>
<dbReference type="EMBL" id="BMWS01000050">
    <property type="protein sequence ID" value="GGX34900.1"/>
    <property type="molecule type" value="Genomic_DNA"/>
</dbReference>
<organism evidence="2 3">
    <name type="scientific">Aquimarina muelleri</name>
    <dbReference type="NCBI Taxonomy" id="279356"/>
    <lineage>
        <taxon>Bacteria</taxon>
        <taxon>Pseudomonadati</taxon>
        <taxon>Bacteroidota</taxon>
        <taxon>Flavobacteriia</taxon>
        <taxon>Flavobacteriales</taxon>
        <taxon>Flavobacteriaceae</taxon>
        <taxon>Aquimarina</taxon>
    </lineage>
</organism>
<keyword evidence="3" id="KW-1185">Reference proteome</keyword>
<evidence type="ECO:0000313" key="3">
    <source>
        <dbReference type="Proteomes" id="UP000601108"/>
    </source>
</evidence>
<dbReference type="AlphaFoldDB" id="A0A918JZI6"/>
<protein>
    <submittedName>
        <fullName evidence="2">Uncharacterized protein</fullName>
    </submittedName>
</protein>
<evidence type="ECO:0000256" key="1">
    <source>
        <dbReference type="SAM" id="MobiDB-lite"/>
    </source>
</evidence>
<accession>A0A918JZI6</accession>
<sequence>MRIEKKLESNLGGAIVIGVWLGASAELSSQYIVPAIFTLGGVFWVIYGLFANKKYKIFELNRLEGTVAYPDHYFNPPLKGKFKDLKAVISVSGNIDGYADSEYLKFVNTFKPRKLDLLYTFYGSDPKKDWSFYVWYMDKNRPLPPGTAFDEYRQQDFERRKALGFPRPLYPSDIPTPEATPEQQKERERFWKEW</sequence>
<dbReference type="RefSeq" id="WP_027413964.1">
    <property type="nucleotide sequence ID" value="NZ_BMWS01000050.1"/>
</dbReference>
<name>A0A918JZI6_9FLAO</name>
<feature type="compositionally biased region" description="Basic and acidic residues" evidence="1">
    <location>
        <begin position="183"/>
        <end position="194"/>
    </location>
</feature>
<gene>
    <name evidence="2" type="ORF">GCM10007384_39230</name>
</gene>
<comment type="caution">
    <text evidence="2">The sequence shown here is derived from an EMBL/GenBank/DDBJ whole genome shotgun (WGS) entry which is preliminary data.</text>
</comment>
<dbReference type="Proteomes" id="UP000601108">
    <property type="component" value="Unassembled WGS sequence"/>
</dbReference>
<reference evidence="2 3" key="1">
    <citation type="journal article" date="2014" name="Int. J. Syst. Evol. Microbiol.">
        <title>Complete genome sequence of Corynebacterium casei LMG S-19264T (=DSM 44701T), isolated from a smear-ripened cheese.</title>
        <authorList>
            <consortium name="US DOE Joint Genome Institute (JGI-PGF)"/>
            <person name="Walter F."/>
            <person name="Albersmeier A."/>
            <person name="Kalinowski J."/>
            <person name="Ruckert C."/>
        </authorList>
    </citation>
    <scope>NUCLEOTIDE SEQUENCE [LARGE SCALE GENOMIC DNA]</scope>
    <source>
        <strain evidence="2 3">KCTC 12285</strain>
    </source>
</reference>
<feature type="region of interest" description="Disordered" evidence="1">
    <location>
        <begin position="165"/>
        <end position="194"/>
    </location>
</feature>
<evidence type="ECO:0000313" key="2">
    <source>
        <dbReference type="EMBL" id="GGX34900.1"/>
    </source>
</evidence>